<gene>
    <name evidence="2" type="ORF">UY02_C0023G0014</name>
</gene>
<sequence length="67" mass="7532">MEKRQKEVPHDGNAPARSRGLSTYQRNARRIPGRQKSTPKGLRTGAMRVLQSFLQTKRDAALHAFSA</sequence>
<accession>A0A0G1W258</accession>
<evidence type="ECO:0000256" key="1">
    <source>
        <dbReference type="SAM" id="MobiDB-lite"/>
    </source>
</evidence>
<proteinExistence type="predicted"/>
<dbReference type="AlphaFoldDB" id="A0A0G1W258"/>
<protein>
    <submittedName>
        <fullName evidence="2">Uncharacterized protein</fullName>
    </submittedName>
</protein>
<dbReference type="EMBL" id="LCOK01000023">
    <property type="protein sequence ID" value="KKU76390.1"/>
    <property type="molecule type" value="Genomic_DNA"/>
</dbReference>
<evidence type="ECO:0000313" key="2">
    <source>
        <dbReference type="EMBL" id="KKU76390.1"/>
    </source>
</evidence>
<feature type="compositionally biased region" description="Basic and acidic residues" evidence="1">
    <location>
        <begin position="1"/>
        <end position="10"/>
    </location>
</feature>
<name>A0A0G1W258_9BACT</name>
<evidence type="ECO:0000313" key="3">
    <source>
        <dbReference type="Proteomes" id="UP000034682"/>
    </source>
</evidence>
<feature type="region of interest" description="Disordered" evidence="1">
    <location>
        <begin position="1"/>
        <end position="44"/>
    </location>
</feature>
<comment type="caution">
    <text evidence="2">The sequence shown here is derived from an EMBL/GenBank/DDBJ whole genome shotgun (WGS) entry which is preliminary data.</text>
</comment>
<reference evidence="2 3" key="1">
    <citation type="journal article" date="2015" name="Nature">
        <title>rRNA introns, odd ribosomes, and small enigmatic genomes across a large radiation of phyla.</title>
        <authorList>
            <person name="Brown C.T."/>
            <person name="Hug L.A."/>
            <person name="Thomas B.C."/>
            <person name="Sharon I."/>
            <person name="Castelle C.J."/>
            <person name="Singh A."/>
            <person name="Wilkins M.J."/>
            <person name="Williams K.H."/>
            <person name="Banfield J.F."/>
        </authorList>
    </citation>
    <scope>NUCLEOTIDE SEQUENCE [LARGE SCALE GENOMIC DNA]</scope>
</reference>
<organism evidence="2 3">
    <name type="scientific">Candidatus Giovannonibacteria bacterium GW2011_GWB1_47_6b</name>
    <dbReference type="NCBI Taxonomy" id="1618655"/>
    <lineage>
        <taxon>Bacteria</taxon>
        <taxon>Candidatus Giovannoniibacteriota</taxon>
    </lineage>
</organism>
<dbReference type="Proteomes" id="UP000034682">
    <property type="component" value="Unassembled WGS sequence"/>
</dbReference>